<dbReference type="GO" id="GO:0055085">
    <property type="term" value="P:transmembrane transport"/>
    <property type="evidence" value="ECO:0007669"/>
    <property type="project" value="InterPro"/>
</dbReference>
<keyword evidence="10" id="KW-1185">Reference proteome</keyword>
<evidence type="ECO:0000259" key="8">
    <source>
        <dbReference type="PROSITE" id="PS50928"/>
    </source>
</evidence>
<dbReference type="PANTHER" id="PTHR43744">
    <property type="entry name" value="ABC TRANSPORTER PERMEASE PROTEIN MG189-RELATED-RELATED"/>
    <property type="match status" value="1"/>
</dbReference>
<feature type="transmembrane region" description="Helical" evidence="7">
    <location>
        <begin position="177"/>
        <end position="199"/>
    </location>
</feature>
<dbReference type="AlphaFoldDB" id="A0A9X1V9Q6"/>
<dbReference type="PANTHER" id="PTHR43744:SF8">
    <property type="entry name" value="SN-GLYCEROL-3-PHOSPHATE TRANSPORT SYSTEM PERMEASE PROTEIN UGPE"/>
    <property type="match status" value="1"/>
</dbReference>
<comment type="caution">
    <text evidence="9">The sequence shown here is derived from an EMBL/GenBank/DDBJ whole genome shotgun (WGS) entry which is preliminary data.</text>
</comment>
<evidence type="ECO:0000256" key="2">
    <source>
        <dbReference type="ARBA" id="ARBA00022448"/>
    </source>
</evidence>
<dbReference type="Gene3D" id="1.10.3720.10">
    <property type="entry name" value="MetI-like"/>
    <property type="match status" value="1"/>
</dbReference>
<dbReference type="PROSITE" id="PS50928">
    <property type="entry name" value="ABC_TM1"/>
    <property type="match status" value="1"/>
</dbReference>
<comment type="subcellular location">
    <subcellularLocation>
        <location evidence="1 7">Cell membrane</location>
        <topology evidence="1 7">Multi-pass membrane protein</topology>
    </subcellularLocation>
</comment>
<name>A0A9X1V9Q6_9BACL</name>
<proteinExistence type="inferred from homology"/>
<evidence type="ECO:0000256" key="7">
    <source>
        <dbReference type="RuleBase" id="RU363032"/>
    </source>
</evidence>
<evidence type="ECO:0000256" key="6">
    <source>
        <dbReference type="ARBA" id="ARBA00023136"/>
    </source>
</evidence>
<gene>
    <name evidence="9" type="primary">araQ_3</name>
    <name evidence="9" type="ORF">MM817_02270</name>
</gene>
<dbReference type="RefSeq" id="WP_241715037.1">
    <property type="nucleotide sequence ID" value="NZ_JALBUF010000007.1"/>
</dbReference>
<dbReference type="GO" id="GO:0005886">
    <property type="term" value="C:plasma membrane"/>
    <property type="evidence" value="ECO:0007669"/>
    <property type="project" value="UniProtKB-SubCell"/>
</dbReference>
<organism evidence="9 10">
    <name type="scientific">Sulfoacidibacillus ferrooxidans</name>
    <dbReference type="NCBI Taxonomy" id="2005001"/>
    <lineage>
        <taxon>Bacteria</taxon>
        <taxon>Bacillati</taxon>
        <taxon>Bacillota</taxon>
        <taxon>Bacilli</taxon>
        <taxon>Bacillales</taxon>
        <taxon>Alicyclobacillaceae</taxon>
        <taxon>Sulfoacidibacillus</taxon>
    </lineage>
</organism>
<feature type="transmembrane region" description="Helical" evidence="7">
    <location>
        <begin position="236"/>
        <end position="257"/>
    </location>
</feature>
<evidence type="ECO:0000256" key="3">
    <source>
        <dbReference type="ARBA" id="ARBA00022475"/>
    </source>
</evidence>
<dbReference type="Pfam" id="PF00528">
    <property type="entry name" value="BPD_transp_1"/>
    <property type="match status" value="1"/>
</dbReference>
<protein>
    <submittedName>
        <fullName evidence="9">L-arabinose transport system permease protein AraQ</fullName>
    </submittedName>
</protein>
<keyword evidence="3" id="KW-1003">Cell membrane</keyword>
<evidence type="ECO:0000256" key="5">
    <source>
        <dbReference type="ARBA" id="ARBA00022989"/>
    </source>
</evidence>
<accession>A0A9X1V9Q6</accession>
<sequence length="272" mass="30001">MSKGARLLIYLFLIMSAIITLFPIWWIFATSLETSVRAYSFPGALIPQGVISNYKVAWGMAPWLHFLFNSLGIGIATTILALLTSVLAAYALVYLPGRFSKYILAMILATMMIPFYSILVPVYLIIRDLGWMNSYAAQIIPFAANGFSVFMLVQFMRALPKELRDAAKIDGVGNWGYLWKIVIPNLIPALATVSIYLFLLSWNSFLWPLLVTTGPSVQPIQVGLANYLSTANGTNWTVLSAAAAITTLPVLILYIIAQRQIVESVSHTGIKG</sequence>
<evidence type="ECO:0000313" key="10">
    <source>
        <dbReference type="Proteomes" id="UP001139263"/>
    </source>
</evidence>
<keyword evidence="5 7" id="KW-1133">Transmembrane helix</keyword>
<evidence type="ECO:0000256" key="1">
    <source>
        <dbReference type="ARBA" id="ARBA00004651"/>
    </source>
</evidence>
<keyword evidence="4 7" id="KW-0812">Transmembrane</keyword>
<dbReference type="CDD" id="cd06261">
    <property type="entry name" value="TM_PBP2"/>
    <property type="match status" value="1"/>
</dbReference>
<dbReference type="InterPro" id="IPR000515">
    <property type="entry name" value="MetI-like"/>
</dbReference>
<keyword evidence="6 7" id="KW-0472">Membrane</keyword>
<reference evidence="9" key="1">
    <citation type="submission" date="2022-03" db="EMBL/GenBank/DDBJ databases">
        <title>Draft Genome Sequence of Firmicute Strain S0AB, a Heterotrophic Iron/Sulfur-Oxidizing Extreme Acidophile.</title>
        <authorList>
            <person name="Vergara E."/>
            <person name="Pakostova E."/>
            <person name="Johnson D.B."/>
            <person name="Holmes D.S."/>
        </authorList>
    </citation>
    <scope>NUCLEOTIDE SEQUENCE</scope>
    <source>
        <strain evidence="9">S0AB</strain>
    </source>
</reference>
<evidence type="ECO:0000256" key="4">
    <source>
        <dbReference type="ARBA" id="ARBA00022692"/>
    </source>
</evidence>
<keyword evidence="2 7" id="KW-0813">Transport</keyword>
<evidence type="ECO:0000313" key="9">
    <source>
        <dbReference type="EMBL" id="MCI0183978.1"/>
    </source>
</evidence>
<feature type="transmembrane region" description="Helical" evidence="7">
    <location>
        <begin position="138"/>
        <end position="156"/>
    </location>
</feature>
<dbReference type="EMBL" id="JALBUF010000007">
    <property type="protein sequence ID" value="MCI0183978.1"/>
    <property type="molecule type" value="Genomic_DNA"/>
</dbReference>
<feature type="transmembrane region" description="Helical" evidence="7">
    <location>
        <begin position="66"/>
        <end position="95"/>
    </location>
</feature>
<feature type="domain" description="ABC transmembrane type-1" evidence="8">
    <location>
        <begin position="67"/>
        <end position="257"/>
    </location>
</feature>
<feature type="transmembrane region" description="Helical" evidence="7">
    <location>
        <begin position="7"/>
        <end position="28"/>
    </location>
</feature>
<dbReference type="SUPFAM" id="SSF161098">
    <property type="entry name" value="MetI-like"/>
    <property type="match status" value="1"/>
</dbReference>
<dbReference type="InterPro" id="IPR035906">
    <property type="entry name" value="MetI-like_sf"/>
</dbReference>
<feature type="transmembrane region" description="Helical" evidence="7">
    <location>
        <begin position="102"/>
        <end position="126"/>
    </location>
</feature>
<dbReference type="Proteomes" id="UP001139263">
    <property type="component" value="Unassembled WGS sequence"/>
</dbReference>
<comment type="similarity">
    <text evidence="7">Belongs to the binding-protein-dependent transport system permease family.</text>
</comment>